<reference evidence="3" key="1">
    <citation type="submission" date="2014-09" db="EMBL/GenBank/DDBJ databases">
        <authorList>
            <person name="Sharma Rahul"/>
            <person name="Thines Marco"/>
        </authorList>
    </citation>
    <scope>NUCLEOTIDE SEQUENCE [LARGE SCALE GENOMIC DNA]</scope>
</reference>
<dbReference type="GeneID" id="36401355"/>
<keyword evidence="3" id="KW-1185">Reference proteome</keyword>
<dbReference type="RefSeq" id="XP_024584850.1">
    <property type="nucleotide sequence ID" value="XM_024719564.1"/>
</dbReference>
<dbReference type="GO" id="GO:0004525">
    <property type="term" value="F:ribonuclease III activity"/>
    <property type="evidence" value="ECO:0007669"/>
    <property type="project" value="InterPro"/>
</dbReference>
<evidence type="ECO:0000313" key="2">
    <source>
        <dbReference type="EMBL" id="CEG48481.1"/>
    </source>
</evidence>
<dbReference type="EMBL" id="CCYD01002939">
    <property type="protein sequence ID" value="CEG48481.1"/>
    <property type="molecule type" value="Genomic_DNA"/>
</dbReference>
<name>A0A0P1B174_PLAHL</name>
<dbReference type="OMA" id="HCHFTER"/>
<evidence type="ECO:0000259" key="1">
    <source>
        <dbReference type="Pfam" id="PF00636"/>
    </source>
</evidence>
<dbReference type="Pfam" id="PF00636">
    <property type="entry name" value="Ribonuclease_3"/>
    <property type="match status" value="1"/>
</dbReference>
<sequence>MTKKRRYGHSRSRRSSSEYSAQFKVTKRQKNLHSLNISRISEASSIAISDFQALQNCSSSAALVDVFEWLGDAVVGELVGRCLLSQFHIAPLSARVFRNLRLAIVTNYNLAQVYDVMGYAAVQRHDTSRKDAKMKQRADVVEAVVGELVFKLHQCKENSDIYQAHLDMLVAMMLQCHFAELKAAAKEKGETELSAKGPLSLAFNSFACLPDERLDESTGELIVTDGLELLENVQDERSCVRVYTLSKVDTQEPYHYFTAIKNVSTIRVESVRLAMVQLDDQHILRTSQEIFEVFKVYGMAVLSERISWLLALPHVSLQSRKCSIFMTPADLTRQRQRILSITNLAVSAIALGIAEVALHDNLGINCAEEAVRRLQEESRLANTLRAFVGFYSAVVTVSMAVIKQSNVLITTICNALYSAANSSQEQLIVVQIPERESLIAMRRSINEARMFMNSQACDDLHALGEREVSQAALERCEFQPSLNIRQCISNMFQSSFDALNEGRQTQQKQSDNLSDRFQQIVVLFAQHKTEACRTQMTVFEHDLAPCVEQLQFRKWEVSSSTLTLAMRDSFFRMLLHDICHFHAINSSSRNTRDGTRITQLRLPLHYTWSNIDTRITTEQLARS</sequence>
<proteinExistence type="predicted"/>
<feature type="domain" description="RNase III" evidence="1">
    <location>
        <begin position="66"/>
        <end position="149"/>
    </location>
</feature>
<dbReference type="SUPFAM" id="SSF69065">
    <property type="entry name" value="RNase III domain-like"/>
    <property type="match status" value="1"/>
</dbReference>
<dbReference type="Gene3D" id="1.10.1520.10">
    <property type="entry name" value="Ribonuclease III domain"/>
    <property type="match status" value="1"/>
</dbReference>
<dbReference type="InterPro" id="IPR036389">
    <property type="entry name" value="RNase_III_sf"/>
</dbReference>
<evidence type="ECO:0000313" key="3">
    <source>
        <dbReference type="Proteomes" id="UP000054928"/>
    </source>
</evidence>
<accession>A0A0P1B174</accession>
<protein>
    <submittedName>
        <fullName evidence="2">Ribonuclease III domain</fullName>
    </submittedName>
</protein>
<organism evidence="2 3">
    <name type="scientific">Plasmopara halstedii</name>
    <name type="common">Downy mildew of sunflower</name>
    <dbReference type="NCBI Taxonomy" id="4781"/>
    <lineage>
        <taxon>Eukaryota</taxon>
        <taxon>Sar</taxon>
        <taxon>Stramenopiles</taxon>
        <taxon>Oomycota</taxon>
        <taxon>Peronosporomycetes</taxon>
        <taxon>Peronosporales</taxon>
        <taxon>Peronosporaceae</taxon>
        <taxon>Plasmopara</taxon>
    </lineage>
</organism>
<dbReference type="GO" id="GO:0006396">
    <property type="term" value="P:RNA processing"/>
    <property type="evidence" value="ECO:0007669"/>
    <property type="project" value="InterPro"/>
</dbReference>
<dbReference type="AlphaFoldDB" id="A0A0P1B174"/>
<dbReference type="InterPro" id="IPR000999">
    <property type="entry name" value="RNase_III_dom"/>
</dbReference>
<dbReference type="Proteomes" id="UP000054928">
    <property type="component" value="Unassembled WGS sequence"/>
</dbReference>
<dbReference type="OrthoDB" id="75169at2759"/>